<dbReference type="Proteomes" id="UP001331761">
    <property type="component" value="Unassembled WGS sequence"/>
</dbReference>
<gene>
    <name evidence="2" type="ORF">GCK32_004381</name>
</gene>
<evidence type="ECO:0000313" key="2">
    <source>
        <dbReference type="EMBL" id="KAK5979429.1"/>
    </source>
</evidence>
<feature type="signal peptide" evidence="1">
    <location>
        <begin position="1"/>
        <end position="22"/>
    </location>
</feature>
<dbReference type="AlphaFoldDB" id="A0AAN8J2C2"/>
<proteinExistence type="predicted"/>
<dbReference type="EMBL" id="WIXE01008367">
    <property type="protein sequence ID" value="KAK5979429.1"/>
    <property type="molecule type" value="Genomic_DNA"/>
</dbReference>
<accession>A0AAN8J2C2</accession>
<comment type="caution">
    <text evidence="2">The sequence shown here is derived from an EMBL/GenBank/DDBJ whole genome shotgun (WGS) entry which is preliminary data.</text>
</comment>
<name>A0AAN8J2C2_TRICO</name>
<feature type="chain" id="PRO_5042867835" evidence="1">
    <location>
        <begin position="23"/>
        <end position="113"/>
    </location>
</feature>
<keyword evidence="3" id="KW-1185">Reference proteome</keyword>
<protein>
    <submittedName>
        <fullName evidence="2">Uncharacterized protein</fullName>
    </submittedName>
</protein>
<sequence length="113" mass="12680">MLFYVLIAVIALNVFTQEGVMAQKCEDRMLNNICADMTSDQAVQGSSNWRDMMQNTEDQGTEVSTRLIETELEAVPSDQIMKAIRRSVVGAKTREDLEGAVLPQNARRSQSKR</sequence>
<evidence type="ECO:0000256" key="1">
    <source>
        <dbReference type="SAM" id="SignalP"/>
    </source>
</evidence>
<organism evidence="2 3">
    <name type="scientific">Trichostrongylus colubriformis</name>
    <name type="common">Black scour worm</name>
    <dbReference type="NCBI Taxonomy" id="6319"/>
    <lineage>
        <taxon>Eukaryota</taxon>
        <taxon>Metazoa</taxon>
        <taxon>Ecdysozoa</taxon>
        <taxon>Nematoda</taxon>
        <taxon>Chromadorea</taxon>
        <taxon>Rhabditida</taxon>
        <taxon>Rhabditina</taxon>
        <taxon>Rhabditomorpha</taxon>
        <taxon>Strongyloidea</taxon>
        <taxon>Trichostrongylidae</taxon>
        <taxon>Trichostrongylus</taxon>
    </lineage>
</organism>
<reference evidence="2 3" key="1">
    <citation type="submission" date="2019-10" db="EMBL/GenBank/DDBJ databases">
        <title>Assembly and Annotation for the nematode Trichostrongylus colubriformis.</title>
        <authorList>
            <person name="Martin J."/>
        </authorList>
    </citation>
    <scope>NUCLEOTIDE SEQUENCE [LARGE SCALE GENOMIC DNA]</scope>
    <source>
        <strain evidence="2">G859</strain>
        <tissue evidence="2">Whole worm</tissue>
    </source>
</reference>
<evidence type="ECO:0000313" key="3">
    <source>
        <dbReference type="Proteomes" id="UP001331761"/>
    </source>
</evidence>
<keyword evidence="1" id="KW-0732">Signal</keyword>